<reference evidence="3" key="1">
    <citation type="submission" date="2016-10" db="EMBL/GenBank/DDBJ databases">
        <authorList>
            <person name="Varghese N."/>
            <person name="Submissions S."/>
        </authorList>
    </citation>
    <scope>NUCLEOTIDE SEQUENCE [LARGE SCALE GENOMIC DNA]</scope>
    <source>
        <strain evidence="3">DSM 7481</strain>
    </source>
</reference>
<feature type="transmembrane region" description="Helical" evidence="1">
    <location>
        <begin position="95"/>
        <end position="117"/>
    </location>
</feature>
<gene>
    <name evidence="2" type="ORF">SAMN04489710_114106</name>
</gene>
<dbReference type="AlphaFoldDB" id="A0A1I1XTJ6"/>
<dbReference type="RefSeq" id="WP_092955710.1">
    <property type="nucleotide sequence ID" value="NZ_FOMQ01000014.1"/>
</dbReference>
<protein>
    <submittedName>
        <fullName evidence="2">Uncharacterized membrane protein</fullName>
    </submittedName>
</protein>
<name>A0A1I1XTJ6_9BURK</name>
<keyword evidence="1" id="KW-0472">Membrane</keyword>
<dbReference type="EMBL" id="FOMQ01000014">
    <property type="protein sequence ID" value="SFE10594.1"/>
    <property type="molecule type" value="Genomic_DNA"/>
</dbReference>
<organism evidence="2 3">
    <name type="scientific">Paracidovorax konjaci</name>
    <dbReference type="NCBI Taxonomy" id="32040"/>
    <lineage>
        <taxon>Bacteria</taxon>
        <taxon>Pseudomonadati</taxon>
        <taxon>Pseudomonadota</taxon>
        <taxon>Betaproteobacteria</taxon>
        <taxon>Burkholderiales</taxon>
        <taxon>Comamonadaceae</taxon>
        <taxon>Paracidovorax</taxon>
    </lineage>
</organism>
<dbReference type="InterPro" id="IPR018719">
    <property type="entry name" value="DUF2243_membrane"/>
</dbReference>
<keyword evidence="3" id="KW-1185">Reference proteome</keyword>
<sequence length="278" mass="29593">MPPDNNAGKALAWAGGFLGFGFGGFFDGILLHQVLQWHHLLSGLRSPALQDIRMQILADGVFHALMYAIAAVGLWKLWKSRRFFALSGGGRCLWGFFLLGFGLWHLVDAVFSHWLLGLHRIRDASAMPLAWDATWLVLFGLLPMWIGWQRRHGPAGGDPPEGGPGSGAEGHRGAGYGRVAAVALVVGGAALLSLQPAGRESGEVVVLFRPGISAASAMDRLAAVDARVVWADRSGALWAVRMDDAGRAGQLYARGAMLVSTSRVSLGCLSWMAAGSQG</sequence>
<feature type="transmembrane region" description="Helical" evidence="1">
    <location>
        <begin position="12"/>
        <end position="35"/>
    </location>
</feature>
<proteinExistence type="predicted"/>
<feature type="transmembrane region" description="Helical" evidence="1">
    <location>
        <begin position="129"/>
        <end position="148"/>
    </location>
</feature>
<evidence type="ECO:0000313" key="2">
    <source>
        <dbReference type="EMBL" id="SFE10594.1"/>
    </source>
</evidence>
<keyword evidence="1" id="KW-0812">Transmembrane</keyword>
<feature type="transmembrane region" description="Helical" evidence="1">
    <location>
        <begin position="56"/>
        <end position="75"/>
    </location>
</feature>
<dbReference type="Proteomes" id="UP000199517">
    <property type="component" value="Unassembled WGS sequence"/>
</dbReference>
<dbReference type="STRING" id="32040.SAMN04489710_114106"/>
<dbReference type="Pfam" id="PF10002">
    <property type="entry name" value="DUF2243"/>
    <property type="match status" value="1"/>
</dbReference>
<evidence type="ECO:0000313" key="3">
    <source>
        <dbReference type="Proteomes" id="UP000199517"/>
    </source>
</evidence>
<evidence type="ECO:0000256" key="1">
    <source>
        <dbReference type="SAM" id="Phobius"/>
    </source>
</evidence>
<keyword evidence="1" id="KW-1133">Transmembrane helix</keyword>
<accession>A0A1I1XTJ6</accession>
<dbReference type="OrthoDB" id="8812328at2"/>